<keyword evidence="4" id="KW-1185">Reference proteome</keyword>
<dbReference type="InterPro" id="IPR004509">
    <property type="entry name" value="Competence_ComEA_HhH"/>
</dbReference>
<dbReference type="Proteomes" id="UP000032737">
    <property type="component" value="Chromosome"/>
</dbReference>
<keyword evidence="1" id="KW-1133">Transmembrane helix</keyword>
<accession>U4KNT0</accession>
<feature type="domain" description="Helix-hairpin-helix DNA-binding motif class 1" evidence="2">
    <location>
        <begin position="150"/>
        <end position="169"/>
    </location>
</feature>
<reference evidence="3 4" key="1">
    <citation type="journal article" date="2013" name="J. Mol. Microbiol. Biotechnol.">
        <title>Analysis of the Complete Genomes of Acholeplasma brassicae , A. palmae and A. laidlawii and Their Comparison to the Obligate Parasites from ' Candidatus Phytoplasma'.</title>
        <authorList>
            <person name="Kube M."/>
            <person name="Siewert C."/>
            <person name="Migdoll A.M."/>
            <person name="Duduk B."/>
            <person name="Holz S."/>
            <person name="Rabus R."/>
            <person name="Seemuller E."/>
            <person name="Mitrovic J."/>
            <person name="Muller I."/>
            <person name="Buttner C."/>
            <person name="Reinhardt R."/>
        </authorList>
    </citation>
    <scope>NUCLEOTIDE SEQUENCE [LARGE SCALE GENOMIC DNA]</scope>
    <source>
        <strain evidence="4">0502</strain>
    </source>
</reference>
<dbReference type="HOGENOM" id="CLU_052011_1_1_14"/>
<dbReference type="NCBIfam" id="TIGR00426">
    <property type="entry name" value="competence protein ComEA helix-hairpin-helix repeat region"/>
    <property type="match status" value="1"/>
</dbReference>
<sequence length="172" mass="19180">MKQTHLYVLIGGLIIILVLLVPILLKEKTIGAKNEVAMKPNLIQVEIKGEVVLPGTYVVKEGLVLADLIRFALGLTPEAEIDSINYQMRLVDSTTYEIKKIRKEPSQEKNIININTASLIELMTLKGIGEVTASKIITYRQTNGPFISIHDIKKVSGIGEQTYEQIKDHIQT</sequence>
<dbReference type="InterPro" id="IPR051675">
    <property type="entry name" value="Endo/Exo/Phosphatase_dom_1"/>
</dbReference>
<protein>
    <submittedName>
        <fullName evidence="3">Helix-hairpin-helix repeat-containing competence protein ComEA</fullName>
    </submittedName>
</protein>
<feature type="transmembrane region" description="Helical" evidence="1">
    <location>
        <begin position="6"/>
        <end position="25"/>
    </location>
</feature>
<evidence type="ECO:0000313" key="3">
    <source>
        <dbReference type="EMBL" id="CCV66042.1"/>
    </source>
</evidence>
<dbReference type="InterPro" id="IPR003583">
    <property type="entry name" value="Hlx-hairpin-Hlx_DNA-bd_motif"/>
</dbReference>
<dbReference type="OrthoDB" id="9790239at2"/>
<dbReference type="GO" id="GO:0015627">
    <property type="term" value="C:type II protein secretion system complex"/>
    <property type="evidence" value="ECO:0007669"/>
    <property type="project" value="TreeGrafter"/>
</dbReference>
<organism evidence="3 4">
    <name type="scientific">Acholeplasma brassicae</name>
    <dbReference type="NCBI Taxonomy" id="61635"/>
    <lineage>
        <taxon>Bacteria</taxon>
        <taxon>Bacillati</taxon>
        <taxon>Mycoplasmatota</taxon>
        <taxon>Mollicutes</taxon>
        <taxon>Acholeplasmatales</taxon>
        <taxon>Acholeplasmataceae</taxon>
        <taxon>Acholeplasma</taxon>
    </lineage>
</organism>
<keyword evidence="1" id="KW-0472">Membrane</keyword>
<dbReference type="KEGG" id="abra:BN85310210"/>
<feature type="domain" description="Helix-hairpin-helix DNA-binding motif class 1" evidence="2">
    <location>
        <begin position="120"/>
        <end position="139"/>
    </location>
</feature>
<dbReference type="Pfam" id="PF12836">
    <property type="entry name" value="HHH_3"/>
    <property type="match status" value="1"/>
</dbReference>
<dbReference type="RefSeq" id="WP_030004904.1">
    <property type="nucleotide sequence ID" value="NC_022549.1"/>
</dbReference>
<dbReference type="AlphaFoldDB" id="U4KNT0"/>
<evidence type="ECO:0000259" key="2">
    <source>
        <dbReference type="SMART" id="SM00278"/>
    </source>
</evidence>
<dbReference type="GO" id="GO:0003677">
    <property type="term" value="F:DNA binding"/>
    <property type="evidence" value="ECO:0007669"/>
    <property type="project" value="InterPro"/>
</dbReference>
<dbReference type="GO" id="GO:0006281">
    <property type="term" value="P:DNA repair"/>
    <property type="evidence" value="ECO:0007669"/>
    <property type="project" value="InterPro"/>
</dbReference>
<dbReference type="GO" id="GO:0015628">
    <property type="term" value="P:protein secretion by the type II secretion system"/>
    <property type="evidence" value="ECO:0007669"/>
    <property type="project" value="TreeGrafter"/>
</dbReference>
<keyword evidence="1" id="KW-0812">Transmembrane</keyword>
<dbReference type="PANTHER" id="PTHR21180">
    <property type="entry name" value="ENDONUCLEASE/EXONUCLEASE/PHOSPHATASE FAMILY DOMAIN-CONTAINING PROTEIN 1"/>
    <property type="match status" value="1"/>
</dbReference>
<dbReference type="Gene3D" id="3.10.560.10">
    <property type="entry name" value="Outer membrane lipoprotein wza domain like"/>
    <property type="match status" value="1"/>
</dbReference>
<dbReference type="Gene3D" id="1.10.150.310">
    <property type="entry name" value="Tex RuvX-like domain-like"/>
    <property type="match status" value="1"/>
</dbReference>
<dbReference type="STRING" id="61635.BN85310210"/>
<dbReference type="SMART" id="SM00278">
    <property type="entry name" value="HhH1"/>
    <property type="match status" value="2"/>
</dbReference>
<name>U4KNT0_9MOLU</name>
<dbReference type="PANTHER" id="PTHR21180:SF32">
    <property type="entry name" value="ENDONUCLEASE_EXONUCLEASE_PHOSPHATASE FAMILY DOMAIN-CONTAINING PROTEIN 1"/>
    <property type="match status" value="1"/>
</dbReference>
<dbReference type="EMBL" id="FO681348">
    <property type="protein sequence ID" value="CCV66042.1"/>
    <property type="molecule type" value="Genomic_DNA"/>
</dbReference>
<proteinExistence type="predicted"/>
<evidence type="ECO:0000313" key="4">
    <source>
        <dbReference type="Proteomes" id="UP000032737"/>
    </source>
</evidence>
<dbReference type="InterPro" id="IPR010994">
    <property type="entry name" value="RuvA_2-like"/>
</dbReference>
<gene>
    <name evidence="3" type="primary">comEA</name>
    <name evidence="3" type="ORF">BN85310210</name>
</gene>
<evidence type="ECO:0000256" key="1">
    <source>
        <dbReference type="SAM" id="Phobius"/>
    </source>
</evidence>
<dbReference type="SUPFAM" id="SSF47781">
    <property type="entry name" value="RuvA domain 2-like"/>
    <property type="match status" value="1"/>
</dbReference>